<organism evidence="1 2">
    <name type="scientific">Saccharothrix xinjiangensis</name>
    <dbReference type="NCBI Taxonomy" id="204798"/>
    <lineage>
        <taxon>Bacteria</taxon>
        <taxon>Bacillati</taxon>
        <taxon>Actinomycetota</taxon>
        <taxon>Actinomycetes</taxon>
        <taxon>Pseudonocardiales</taxon>
        <taxon>Pseudonocardiaceae</taxon>
        <taxon>Saccharothrix</taxon>
    </lineage>
</organism>
<comment type="caution">
    <text evidence="1">The sequence shown here is derived from an EMBL/GenBank/DDBJ whole genome shotgun (WGS) entry which is preliminary data.</text>
</comment>
<evidence type="ECO:0000313" key="2">
    <source>
        <dbReference type="Proteomes" id="UP001595833"/>
    </source>
</evidence>
<dbReference type="EMBL" id="JBHSJB010000015">
    <property type="protein sequence ID" value="MFC5055568.1"/>
    <property type="molecule type" value="Genomic_DNA"/>
</dbReference>
<dbReference type="InterPro" id="IPR016024">
    <property type="entry name" value="ARM-type_fold"/>
</dbReference>
<proteinExistence type="predicted"/>
<dbReference type="RefSeq" id="WP_344042787.1">
    <property type="nucleotide sequence ID" value="NZ_BAAAKE010000037.1"/>
</dbReference>
<dbReference type="SUPFAM" id="SSF48371">
    <property type="entry name" value="ARM repeat"/>
    <property type="match status" value="1"/>
</dbReference>
<gene>
    <name evidence="1" type="ORF">ACFPFM_17620</name>
</gene>
<evidence type="ECO:0000313" key="1">
    <source>
        <dbReference type="EMBL" id="MFC5055568.1"/>
    </source>
</evidence>
<accession>A0ABV9XYV5</accession>
<dbReference type="Gene3D" id="1.25.10.10">
    <property type="entry name" value="Leucine-rich Repeat Variant"/>
    <property type="match status" value="1"/>
</dbReference>
<dbReference type="InterPro" id="IPR011989">
    <property type="entry name" value="ARM-like"/>
</dbReference>
<name>A0ABV9XYV5_9PSEU</name>
<sequence length="187" mass="20593">MSIDLDELVERAKEGTVGKQEIAEVVRELASTEDESRAYRLLYVVGRSSATEHEDLVAGFLRGDDAELAKLALQTLCTFWGLTESYLDFVRAFLDGVSWDYSGDVQLIAASAAGEHLRDHTDTGLLARLVELAYPENDNPVLRRMALEALARGLGDPDRETLRAGGEDRDGWAARVLARAEDRLAAE</sequence>
<protein>
    <recommendedName>
        <fullName evidence="3">HEAT repeat protein</fullName>
    </recommendedName>
</protein>
<keyword evidence="2" id="KW-1185">Reference proteome</keyword>
<evidence type="ECO:0008006" key="3">
    <source>
        <dbReference type="Google" id="ProtNLM"/>
    </source>
</evidence>
<dbReference type="Proteomes" id="UP001595833">
    <property type="component" value="Unassembled WGS sequence"/>
</dbReference>
<reference evidence="2" key="1">
    <citation type="journal article" date="2019" name="Int. J. Syst. Evol. Microbiol.">
        <title>The Global Catalogue of Microorganisms (GCM) 10K type strain sequencing project: providing services to taxonomists for standard genome sequencing and annotation.</title>
        <authorList>
            <consortium name="The Broad Institute Genomics Platform"/>
            <consortium name="The Broad Institute Genome Sequencing Center for Infectious Disease"/>
            <person name="Wu L."/>
            <person name="Ma J."/>
        </authorList>
    </citation>
    <scope>NUCLEOTIDE SEQUENCE [LARGE SCALE GENOMIC DNA]</scope>
    <source>
        <strain evidence="2">KCTC 12848</strain>
    </source>
</reference>